<dbReference type="InterPro" id="IPR036397">
    <property type="entry name" value="RNaseH_sf"/>
</dbReference>
<dbReference type="Gene3D" id="3.10.20.370">
    <property type="match status" value="1"/>
</dbReference>
<accession>A0A7D9H9W0</accession>
<dbReference type="AlphaFoldDB" id="A0A7D9H9W0"/>
<dbReference type="Pfam" id="PF17921">
    <property type="entry name" value="Integrase_H2C2"/>
    <property type="match status" value="1"/>
</dbReference>
<evidence type="ECO:0000313" key="2">
    <source>
        <dbReference type="Proteomes" id="UP001152795"/>
    </source>
</evidence>
<dbReference type="InterPro" id="IPR000477">
    <property type="entry name" value="RT_dom"/>
</dbReference>
<dbReference type="Gene3D" id="3.10.10.10">
    <property type="entry name" value="HIV Type 1 Reverse Transcriptase, subunit A, domain 1"/>
    <property type="match status" value="1"/>
</dbReference>
<dbReference type="FunFam" id="1.10.340.70:FF:000003">
    <property type="entry name" value="Protein CBG25708"/>
    <property type="match status" value="1"/>
</dbReference>
<protein>
    <submittedName>
        <fullName evidence="1">Transposon Ty3-G Gag-Pol poly</fullName>
    </submittedName>
</protein>
<dbReference type="GO" id="GO:0015074">
    <property type="term" value="P:DNA integration"/>
    <property type="evidence" value="ECO:0007669"/>
    <property type="project" value="InterPro"/>
</dbReference>
<dbReference type="SUPFAM" id="SSF56672">
    <property type="entry name" value="DNA/RNA polymerases"/>
    <property type="match status" value="1"/>
</dbReference>
<dbReference type="PANTHER" id="PTHR37984">
    <property type="entry name" value="PROTEIN CBG26694"/>
    <property type="match status" value="1"/>
</dbReference>
<dbReference type="InterPro" id="IPR041577">
    <property type="entry name" value="RT_RNaseH_2"/>
</dbReference>
<dbReference type="PANTHER" id="PTHR37984:SF8">
    <property type="entry name" value="CCHC-TYPE DOMAIN-CONTAINING PROTEIN"/>
    <property type="match status" value="1"/>
</dbReference>
<dbReference type="CDD" id="cd09274">
    <property type="entry name" value="RNase_HI_RT_Ty3"/>
    <property type="match status" value="1"/>
</dbReference>
<dbReference type="InterPro" id="IPR050951">
    <property type="entry name" value="Retrovirus_Pol_polyprotein"/>
</dbReference>
<dbReference type="InterPro" id="IPR041588">
    <property type="entry name" value="Integrase_H2C2"/>
</dbReference>
<dbReference type="PROSITE" id="PS50878">
    <property type="entry name" value="RT_POL"/>
    <property type="match status" value="1"/>
</dbReference>
<dbReference type="InterPro" id="IPR043502">
    <property type="entry name" value="DNA/RNA_pol_sf"/>
</dbReference>
<dbReference type="InterPro" id="IPR001584">
    <property type="entry name" value="Integrase_cat-core"/>
</dbReference>
<evidence type="ECO:0000313" key="1">
    <source>
        <dbReference type="EMBL" id="CAB3979326.1"/>
    </source>
</evidence>
<dbReference type="Proteomes" id="UP001152795">
    <property type="component" value="Unassembled WGS sequence"/>
</dbReference>
<dbReference type="OrthoDB" id="5984506at2759"/>
<gene>
    <name evidence="1" type="ORF">PACLA_8A068446</name>
</gene>
<name>A0A7D9H9W0_PARCT</name>
<dbReference type="SUPFAM" id="SSF53098">
    <property type="entry name" value="Ribonuclease H-like"/>
    <property type="match status" value="1"/>
</dbReference>
<dbReference type="Pfam" id="PF17919">
    <property type="entry name" value="RT_RNaseH_2"/>
    <property type="match status" value="1"/>
</dbReference>
<dbReference type="Gene3D" id="3.30.420.10">
    <property type="entry name" value="Ribonuclease H-like superfamily/Ribonuclease H"/>
    <property type="match status" value="1"/>
</dbReference>
<dbReference type="CDD" id="cd01647">
    <property type="entry name" value="RT_LTR"/>
    <property type="match status" value="1"/>
</dbReference>
<dbReference type="InterPro" id="IPR012337">
    <property type="entry name" value="RNaseH-like_sf"/>
</dbReference>
<reference evidence="1" key="1">
    <citation type="submission" date="2020-04" db="EMBL/GenBank/DDBJ databases">
        <authorList>
            <person name="Alioto T."/>
            <person name="Alioto T."/>
            <person name="Gomez Garrido J."/>
        </authorList>
    </citation>
    <scope>NUCLEOTIDE SEQUENCE</scope>
    <source>
        <strain evidence="1">A484AB</strain>
    </source>
</reference>
<dbReference type="Gene3D" id="1.10.340.70">
    <property type="match status" value="1"/>
</dbReference>
<comment type="caution">
    <text evidence="1">The sequence shown here is derived from an EMBL/GenBank/DDBJ whole genome shotgun (WGS) entry which is preliminary data.</text>
</comment>
<dbReference type="PROSITE" id="PS50994">
    <property type="entry name" value="INTEGRASE"/>
    <property type="match status" value="1"/>
</dbReference>
<dbReference type="EMBL" id="CACRXK020000187">
    <property type="protein sequence ID" value="CAB3979326.1"/>
    <property type="molecule type" value="Genomic_DNA"/>
</dbReference>
<keyword evidence="2" id="KW-1185">Reference proteome</keyword>
<proteinExistence type="predicted"/>
<sequence length="864" mass="98850">MPSEERNWKCGLERERRKHAEVKKPNKTVDQKLNKLTSFNLDTAPPVFSVNTCKEMGLVERIYLKTGKQWATCPEGTSKSQIKFFTDSSDSPGDDVELFTGLGCLPGEHTIEIDRSYTPVVHPPRRVPLALKEQIKEELQRMKDAGVIVKQTEPTDWVNSMVTVIKPEKIRVCIDPRDLNRAIKREHYPMKTIEEVVAGMPEAKVFSVLDATSGYWQMKLNEESSKLCTFNTPFGRYRFTRLPFGIKSAAEVFQKKMSQVLEDIDGAEAIVDDILVWGKYIQEHDARLKKVLDRVQEVNLKLNQRKCQIRKEEIAYVGHLLTKDGLKPDPEKHGIWEKQQEDGFQQLKRMATSAPVLSYYDPKKPVTLSVNASSKGRGAVLYQEEKPVVYASRALTPTQQKYAQIEKETLAIVFGTTKFHQFLFGKEVLVTSDHKPLEYIFNKPLHQAPLRLQKMLLTLQRYELRIVYKPGKELFIADALSSNYLEETKETLVQELEVNKVHLTAHLPISPEKYQEFQKATADDVVMQAVQDAVLEGWPKNKANAQAEIKPYWTCKDEISCVDGLLFKGNKLIVPKSLRPQMLDIIHESHQGIVKCKQRARDLLYWPGMTSQIEDKVSKCQVCCQYQKAQARELIITSKIPDRPWAKIGVDLFEHNKTHYLLSVDYHSNAEFAEFSKKYGFTHITSSPHYPQANGEAERAVQTVKGLLTKDPYKALMNHRNTPLKEINQSPAQLMMGRRLKTSIPTAAPLLKSRASDEVQRILKKQKEYYDKHTGKELPPLQPGETNGLKPKFYTSTSHQDHMSLKVNKDKSIEETAVICVPVNYQRKNRGVMLNMQAPKSRGRAVTKQERQQRIQLDSPARVS</sequence>
<dbReference type="InterPro" id="IPR043128">
    <property type="entry name" value="Rev_trsase/Diguanyl_cyclase"/>
</dbReference>
<organism evidence="1 2">
    <name type="scientific">Paramuricea clavata</name>
    <name type="common">Red gorgonian</name>
    <name type="synonym">Violescent sea-whip</name>
    <dbReference type="NCBI Taxonomy" id="317549"/>
    <lineage>
        <taxon>Eukaryota</taxon>
        <taxon>Metazoa</taxon>
        <taxon>Cnidaria</taxon>
        <taxon>Anthozoa</taxon>
        <taxon>Octocorallia</taxon>
        <taxon>Malacalcyonacea</taxon>
        <taxon>Plexauridae</taxon>
        <taxon>Paramuricea</taxon>
    </lineage>
</organism>
<dbReference type="Pfam" id="PF00078">
    <property type="entry name" value="RVT_1"/>
    <property type="match status" value="1"/>
</dbReference>
<dbReference type="FunFam" id="3.10.20.370:FF:000001">
    <property type="entry name" value="Retrovirus-related Pol polyprotein from transposon 17.6-like protein"/>
    <property type="match status" value="1"/>
</dbReference>
<dbReference type="Gene3D" id="3.30.70.270">
    <property type="match status" value="1"/>
</dbReference>
<dbReference type="GO" id="GO:0003676">
    <property type="term" value="F:nucleic acid binding"/>
    <property type="evidence" value="ECO:0007669"/>
    <property type="project" value="InterPro"/>
</dbReference>